<keyword evidence="7" id="KW-0963">Cytoplasm</keyword>
<dbReference type="InterPro" id="IPR015590">
    <property type="entry name" value="Aldehyde_DH_dom"/>
</dbReference>
<evidence type="ECO:0000256" key="1">
    <source>
        <dbReference type="ARBA" id="ARBA00004985"/>
    </source>
</evidence>
<accession>A0ABV3Q5D5</accession>
<dbReference type="Proteomes" id="UP001556040">
    <property type="component" value="Unassembled WGS sequence"/>
</dbReference>
<dbReference type="InterPro" id="IPR016161">
    <property type="entry name" value="Ald_DH/histidinol_DH"/>
</dbReference>
<dbReference type="InterPro" id="IPR000965">
    <property type="entry name" value="GPR_dom"/>
</dbReference>
<dbReference type="RefSeq" id="WP_367780046.1">
    <property type="nucleotide sequence ID" value="NZ_JBFMIA010000011.1"/>
</dbReference>
<dbReference type="PIRSF" id="PIRSF000151">
    <property type="entry name" value="GPR"/>
    <property type="match status" value="1"/>
</dbReference>
<evidence type="ECO:0000256" key="3">
    <source>
        <dbReference type="ARBA" id="ARBA00022650"/>
    </source>
</evidence>
<reference evidence="9 10" key="1">
    <citation type="journal article" date="1979" name="Int. J. Syst. Evol. Microbiol.">
        <title>Bacillus globisporus subsp. marinus subsp. nov.</title>
        <authorList>
            <person name="Liu H."/>
        </authorList>
    </citation>
    <scope>NUCLEOTIDE SEQUENCE [LARGE SCALE GENOMIC DNA]</scope>
    <source>
        <strain evidence="9 10">DSM 1297</strain>
    </source>
</reference>
<keyword evidence="5 7" id="KW-0560">Oxidoreductase</keyword>
<evidence type="ECO:0000313" key="9">
    <source>
        <dbReference type="EMBL" id="MEW9502561.1"/>
    </source>
</evidence>
<gene>
    <name evidence="7" type="primary">proA</name>
    <name evidence="9" type="ORF">AB1471_12240</name>
</gene>
<dbReference type="Gene3D" id="3.40.605.10">
    <property type="entry name" value="Aldehyde Dehydrogenase, Chain A, domain 1"/>
    <property type="match status" value="1"/>
</dbReference>
<keyword evidence="4 7" id="KW-0521">NADP</keyword>
<feature type="domain" description="Aldehyde dehydrogenase" evidence="8">
    <location>
        <begin position="10"/>
        <end position="295"/>
    </location>
</feature>
<dbReference type="InterPro" id="IPR016163">
    <property type="entry name" value="Ald_DH_C"/>
</dbReference>
<comment type="pathway">
    <text evidence="1 7">Amino-acid biosynthesis; L-proline biosynthesis; L-glutamate 5-semialdehyde from L-glutamate: step 2/2.</text>
</comment>
<dbReference type="NCBIfam" id="TIGR00407">
    <property type="entry name" value="proA"/>
    <property type="match status" value="1"/>
</dbReference>
<comment type="similarity">
    <text evidence="7">Belongs to the gamma-glutamyl phosphate reductase family.</text>
</comment>
<organism evidence="9 10">
    <name type="scientific">Jeotgalibacillus marinus</name>
    <dbReference type="NCBI Taxonomy" id="86667"/>
    <lineage>
        <taxon>Bacteria</taxon>
        <taxon>Bacillati</taxon>
        <taxon>Bacillota</taxon>
        <taxon>Bacilli</taxon>
        <taxon>Bacillales</taxon>
        <taxon>Caryophanaceae</taxon>
        <taxon>Jeotgalibacillus</taxon>
    </lineage>
</organism>
<dbReference type="CDD" id="cd07079">
    <property type="entry name" value="ALDH_F18-19_ProA-GPR"/>
    <property type="match status" value="1"/>
</dbReference>
<dbReference type="PROSITE" id="PS01223">
    <property type="entry name" value="PROA"/>
    <property type="match status" value="1"/>
</dbReference>
<evidence type="ECO:0000259" key="8">
    <source>
        <dbReference type="Pfam" id="PF00171"/>
    </source>
</evidence>
<dbReference type="PANTHER" id="PTHR11063">
    <property type="entry name" value="GLUTAMATE SEMIALDEHYDE DEHYDROGENASE"/>
    <property type="match status" value="1"/>
</dbReference>
<comment type="catalytic activity">
    <reaction evidence="6 7">
        <text>L-glutamate 5-semialdehyde + phosphate + NADP(+) = L-glutamyl 5-phosphate + NADPH + H(+)</text>
        <dbReference type="Rhea" id="RHEA:19541"/>
        <dbReference type="ChEBI" id="CHEBI:15378"/>
        <dbReference type="ChEBI" id="CHEBI:43474"/>
        <dbReference type="ChEBI" id="CHEBI:57783"/>
        <dbReference type="ChEBI" id="CHEBI:58066"/>
        <dbReference type="ChEBI" id="CHEBI:58274"/>
        <dbReference type="ChEBI" id="CHEBI:58349"/>
        <dbReference type="EC" id="1.2.1.41"/>
    </reaction>
</comment>
<protein>
    <recommendedName>
        <fullName evidence="7">Gamma-glutamyl phosphate reductase</fullName>
        <shortName evidence="7">GPR</shortName>
        <ecNumber evidence="7">1.2.1.41</ecNumber>
    </recommendedName>
    <alternativeName>
        <fullName evidence="7">Glutamate-5-semialdehyde dehydrogenase</fullName>
    </alternativeName>
    <alternativeName>
        <fullName evidence="7">Glutamyl-gamma-semialdehyde dehydrogenase</fullName>
        <shortName evidence="7">GSA dehydrogenase</shortName>
    </alternativeName>
</protein>
<comment type="function">
    <text evidence="7">Catalyzes the NADPH-dependent reduction of L-glutamate 5-phosphate into L-glutamate 5-semialdehyde and phosphate. The product spontaneously undergoes cyclization to form 1-pyrroline-5-carboxylate.</text>
</comment>
<keyword evidence="3 7" id="KW-0641">Proline biosynthesis</keyword>
<keyword evidence="2 7" id="KW-0028">Amino-acid biosynthesis</keyword>
<dbReference type="InterPro" id="IPR012134">
    <property type="entry name" value="Glu-5-SA_DH"/>
</dbReference>
<dbReference type="EC" id="1.2.1.41" evidence="7"/>
<evidence type="ECO:0000256" key="7">
    <source>
        <dbReference type="HAMAP-Rule" id="MF_00412"/>
    </source>
</evidence>
<dbReference type="Gene3D" id="3.40.309.10">
    <property type="entry name" value="Aldehyde Dehydrogenase, Chain A, domain 2"/>
    <property type="match status" value="1"/>
</dbReference>
<dbReference type="NCBIfam" id="NF001221">
    <property type="entry name" value="PRK00197.1"/>
    <property type="match status" value="1"/>
</dbReference>
<dbReference type="SUPFAM" id="SSF53720">
    <property type="entry name" value="ALDH-like"/>
    <property type="match status" value="1"/>
</dbReference>
<sequence length="420" mass="45373">MTTVVEPVHIKEQARLAQIASKELGLLSTEDKNAALHTIADHLDANVSNIMEGNNQDLANGRKALYDEAYMDRLALNEARIKEFAEGLRQVAKLDDPTGEIVSQWTLDNGLDVQTVRVPLGVIGMIYEARPNVTADATGLALKSGNAIVLKGGSSAIHSNRAIVKVMKEALISTKISQDAVQFIDSTDRVATEQLFTMKEHIDVLIPRGGGKLIQAVVNHATVPVLETGVGNCHIYIDKGADVDKAINIFINAKTDRPAVCNAAETLIVHEAFLAAHQETLIEAFNKYNIGVYGDDKVLSAVPNATRATEQHWAEEFLSLDVAMKVVSTVDEAIAHIDEYGTKHSEAIVTEDKETAKRFKGLVDAAAIYHNASTRFTDGSALGFGAEIGISTQKLHARGPMGLQALTTIKYVMSGNGQIR</sequence>
<evidence type="ECO:0000256" key="4">
    <source>
        <dbReference type="ARBA" id="ARBA00022857"/>
    </source>
</evidence>
<dbReference type="HAMAP" id="MF_00412">
    <property type="entry name" value="ProA"/>
    <property type="match status" value="1"/>
</dbReference>
<evidence type="ECO:0000256" key="2">
    <source>
        <dbReference type="ARBA" id="ARBA00022605"/>
    </source>
</evidence>
<name>A0ABV3Q5D5_9BACL</name>
<proteinExistence type="inferred from homology"/>
<dbReference type="PANTHER" id="PTHR11063:SF8">
    <property type="entry name" value="DELTA-1-PYRROLINE-5-CARBOXYLATE SYNTHASE"/>
    <property type="match status" value="1"/>
</dbReference>
<evidence type="ECO:0000313" key="10">
    <source>
        <dbReference type="Proteomes" id="UP001556040"/>
    </source>
</evidence>
<dbReference type="InterPro" id="IPR020593">
    <property type="entry name" value="G-glutamylP_reductase_CS"/>
</dbReference>
<dbReference type="GO" id="GO:0004350">
    <property type="term" value="F:glutamate-5-semialdehyde dehydrogenase activity"/>
    <property type="evidence" value="ECO:0007669"/>
    <property type="project" value="UniProtKB-EC"/>
</dbReference>
<keyword evidence="10" id="KW-1185">Reference proteome</keyword>
<dbReference type="EMBL" id="JBFMIA010000011">
    <property type="protein sequence ID" value="MEW9502561.1"/>
    <property type="molecule type" value="Genomic_DNA"/>
</dbReference>
<evidence type="ECO:0000256" key="6">
    <source>
        <dbReference type="ARBA" id="ARBA00049024"/>
    </source>
</evidence>
<comment type="subcellular location">
    <subcellularLocation>
        <location evidence="7">Cytoplasm</location>
    </subcellularLocation>
</comment>
<dbReference type="Pfam" id="PF00171">
    <property type="entry name" value="Aldedh"/>
    <property type="match status" value="1"/>
</dbReference>
<evidence type="ECO:0000256" key="5">
    <source>
        <dbReference type="ARBA" id="ARBA00023002"/>
    </source>
</evidence>
<dbReference type="InterPro" id="IPR016162">
    <property type="entry name" value="Ald_DH_N"/>
</dbReference>
<comment type="caution">
    <text evidence="9">The sequence shown here is derived from an EMBL/GenBank/DDBJ whole genome shotgun (WGS) entry which is preliminary data.</text>
</comment>